<dbReference type="AlphaFoldDB" id="A0A8J8B2S5"/>
<organism evidence="1 2">
    <name type="scientific">Sinanaerobacter chloroacetimidivorans</name>
    <dbReference type="NCBI Taxonomy" id="2818044"/>
    <lineage>
        <taxon>Bacteria</taxon>
        <taxon>Bacillati</taxon>
        <taxon>Bacillota</taxon>
        <taxon>Clostridia</taxon>
        <taxon>Peptostreptococcales</taxon>
        <taxon>Anaerovoracaceae</taxon>
        <taxon>Sinanaerobacter</taxon>
    </lineage>
</organism>
<evidence type="ECO:0000313" key="2">
    <source>
        <dbReference type="Proteomes" id="UP000675664"/>
    </source>
</evidence>
<proteinExistence type="predicted"/>
<name>A0A8J8B2S5_9FIRM</name>
<protein>
    <submittedName>
        <fullName evidence="1">Uncharacterized protein</fullName>
    </submittedName>
</protein>
<comment type="caution">
    <text evidence="1">The sequence shown here is derived from an EMBL/GenBank/DDBJ whole genome shotgun (WGS) entry which is preliminary data.</text>
</comment>
<gene>
    <name evidence="1" type="ORF">KCX82_14195</name>
</gene>
<sequence length="112" mass="13368">MKKYNITLKNGRKYECVADKDLNLNSFNNFANFIELEGVDGIKMIFAKDEIETVRVEELEDRIESEEDPINSYFKDKFNITDEQLKKLYDGIAYSRKWQPVWDHKAGYLRFE</sequence>
<accession>A0A8J8B2S5</accession>
<dbReference type="EMBL" id="JAGSND010000010">
    <property type="protein sequence ID" value="MBR0599036.1"/>
    <property type="molecule type" value="Genomic_DNA"/>
</dbReference>
<keyword evidence="2" id="KW-1185">Reference proteome</keyword>
<dbReference type="RefSeq" id="WP_227019171.1">
    <property type="nucleotide sequence ID" value="NZ_JAGSND010000010.1"/>
</dbReference>
<reference evidence="1" key="1">
    <citation type="submission" date="2021-04" db="EMBL/GenBank/DDBJ databases">
        <title>Sinoanaerobacter chloroacetimidivorans sp. nov., an obligate anaerobic bacterium isolated from anaerobic sludge.</title>
        <authorList>
            <person name="Bao Y."/>
        </authorList>
    </citation>
    <scope>NUCLEOTIDE SEQUENCE</scope>
    <source>
        <strain evidence="1">BAD-6</strain>
    </source>
</reference>
<reference evidence="1" key="2">
    <citation type="submission" date="2021-04" db="EMBL/GenBank/DDBJ databases">
        <authorList>
            <person name="Liu J."/>
        </authorList>
    </citation>
    <scope>NUCLEOTIDE SEQUENCE</scope>
    <source>
        <strain evidence="1">BAD-6</strain>
    </source>
</reference>
<evidence type="ECO:0000313" key="1">
    <source>
        <dbReference type="EMBL" id="MBR0599036.1"/>
    </source>
</evidence>
<dbReference type="Proteomes" id="UP000675664">
    <property type="component" value="Unassembled WGS sequence"/>
</dbReference>